<protein>
    <submittedName>
        <fullName evidence="3">Uncharacterized protein</fullName>
    </submittedName>
</protein>
<dbReference type="Proteomes" id="UP000070328">
    <property type="component" value="Unassembled WGS sequence"/>
</dbReference>
<evidence type="ECO:0000313" key="3">
    <source>
        <dbReference type="EMBL" id="KXH40409.1"/>
    </source>
</evidence>
<dbReference type="EMBL" id="JFBX01000370">
    <property type="protein sequence ID" value="KXH40409.1"/>
    <property type="molecule type" value="Genomic_DNA"/>
</dbReference>
<sequence length="758" mass="82891">MSTFRETGDSTPTFTRRSISLTSRGPYIDAIEPIELRTETDDPLSGDHLGTYNPIATEESRTPSPDVSRIGPEVQGTVGMPGDARAPCRPLTKLATLRAWIFELLAFVISVASFVAIIILLKTYDGCRQPSFSFGISISTLIAVFTTALRASMIFTVAEVIGQSKWSWMKKPHPARHIEYFDNAGRGAWGSLRFLFFSWRQEAIPCPRDNRPNVANEDYSIPTVVGAVVVLASYAIGPFSQQAASSYSCNIESHGVAKIAIAEWVGAQDAASASLPPNWLWLSPEMHTIAMNGLLTGETNRSLGLFQCDSSNCTFPTTSTSDITHISVGLCSRCVDIRPSLKETHYAGGGSPNDPLTWEYSLANGMSITQTYESNILHMKTPTLPDRRTVDFDFESGTLNTTILTFTVAGCKGNNTLFSCEHNYDNMPNLNAHKDIVAVNCSLYPCLRSYNGNISNGMIEEKLVSTSPISRAKRDSSEYPTTDPGYVAMIEPCILDGIWYSASNITKAPGSPNVNWTSWTSRNLDHEAPSACVKTMDSVVFFSVLSMFESHFSARCSAQAQMKAGAEFGPGTWPTSNGLLGACSTGWWVEGLHNKGKASFETIYTSFNNTATAITNRMRTYDDNSWSRDSQAFVRGNGTQAAVCIRADWLWLLYPGVLLLLTSTLLLQAYVESCTDRTGQPIWKSTILPLLFYNIISENSNPGDEDSPTPVVGPTVPLLQLRELESLADKTVVRFCTGLEGDKESGPGLLVEENSVNN</sequence>
<dbReference type="Pfam" id="PF11374">
    <property type="entry name" value="DUF3176"/>
    <property type="match status" value="1"/>
</dbReference>
<comment type="caution">
    <text evidence="3">The sequence shown here is derived from an EMBL/GenBank/DDBJ whole genome shotgun (WGS) entry which is preliminary data.</text>
</comment>
<reference evidence="3 4" key="1">
    <citation type="submission" date="2014-02" db="EMBL/GenBank/DDBJ databases">
        <title>The genome sequence of Colletotrichum simmondsii CBS122122.</title>
        <authorList>
            <person name="Baroncelli R."/>
            <person name="Thon M.R."/>
        </authorList>
    </citation>
    <scope>NUCLEOTIDE SEQUENCE [LARGE SCALE GENOMIC DNA]</scope>
    <source>
        <strain evidence="3 4">CBS122122</strain>
    </source>
</reference>
<dbReference type="InterPro" id="IPR021514">
    <property type="entry name" value="DUF3176"/>
</dbReference>
<dbReference type="PANTHER" id="PTHR35394:SF5">
    <property type="entry name" value="DUF3176 DOMAIN-CONTAINING PROTEIN"/>
    <property type="match status" value="1"/>
</dbReference>
<proteinExistence type="predicted"/>
<dbReference type="OrthoDB" id="4831610at2759"/>
<organism evidence="3 4">
    <name type="scientific">Colletotrichum simmondsii</name>
    <dbReference type="NCBI Taxonomy" id="703756"/>
    <lineage>
        <taxon>Eukaryota</taxon>
        <taxon>Fungi</taxon>
        <taxon>Dikarya</taxon>
        <taxon>Ascomycota</taxon>
        <taxon>Pezizomycotina</taxon>
        <taxon>Sordariomycetes</taxon>
        <taxon>Hypocreomycetidae</taxon>
        <taxon>Glomerellales</taxon>
        <taxon>Glomerellaceae</taxon>
        <taxon>Colletotrichum</taxon>
        <taxon>Colletotrichum acutatum species complex</taxon>
    </lineage>
</organism>
<evidence type="ECO:0000256" key="1">
    <source>
        <dbReference type="SAM" id="MobiDB-lite"/>
    </source>
</evidence>
<keyword evidence="4" id="KW-1185">Reference proteome</keyword>
<feature type="region of interest" description="Disordered" evidence="1">
    <location>
        <begin position="55"/>
        <end position="82"/>
    </location>
</feature>
<evidence type="ECO:0000256" key="2">
    <source>
        <dbReference type="SAM" id="Phobius"/>
    </source>
</evidence>
<feature type="transmembrane region" description="Helical" evidence="2">
    <location>
        <begin position="99"/>
        <end position="121"/>
    </location>
</feature>
<accession>A0A135SWW7</accession>
<feature type="transmembrane region" description="Helical" evidence="2">
    <location>
        <begin position="133"/>
        <end position="161"/>
    </location>
</feature>
<keyword evidence="2" id="KW-0812">Transmembrane</keyword>
<keyword evidence="2" id="KW-1133">Transmembrane helix</keyword>
<keyword evidence="2" id="KW-0472">Membrane</keyword>
<dbReference type="PANTHER" id="PTHR35394">
    <property type="entry name" value="DUF3176 DOMAIN-CONTAINING PROTEIN"/>
    <property type="match status" value="1"/>
</dbReference>
<gene>
    <name evidence="3" type="ORF">CSIM01_10157</name>
</gene>
<evidence type="ECO:0000313" key="4">
    <source>
        <dbReference type="Proteomes" id="UP000070328"/>
    </source>
</evidence>
<dbReference type="AlphaFoldDB" id="A0A135SWW7"/>
<name>A0A135SWW7_9PEZI</name>